<dbReference type="PANTHER" id="PTHR41771">
    <property type="entry name" value="MEMBRANE PROTEIN-RELATED"/>
    <property type="match status" value="1"/>
</dbReference>
<dbReference type="AlphaFoldDB" id="A0A2H0YSZ0"/>
<feature type="signal peptide" evidence="2">
    <location>
        <begin position="1"/>
        <end position="22"/>
    </location>
</feature>
<comment type="caution">
    <text evidence="3">The sequence shown here is derived from an EMBL/GenBank/DDBJ whole genome shotgun (WGS) entry which is preliminary data.</text>
</comment>
<feature type="transmembrane region" description="Helical" evidence="1">
    <location>
        <begin position="224"/>
        <end position="242"/>
    </location>
</feature>
<accession>A0A2H0YSZ0</accession>
<keyword evidence="2" id="KW-0732">Signal</keyword>
<protein>
    <recommendedName>
        <fullName evidence="5">YibE/F family protein</fullName>
    </recommendedName>
</protein>
<dbReference type="PANTHER" id="PTHR41771:SF1">
    <property type="entry name" value="MEMBRANE PROTEIN"/>
    <property type="match status" value="1"/>
</dbReference>
<dbReference type="EMBL" id="PEXV01000070">
    <property type="protein sequence ID" value="PIS41621.1"/>
    <property type="molecule type" value="Genomic_DNA"/>
</dbReference>
<feature type="chain" id="PRO_5013897218" description="YibE/F family protein" evidence="2">
    <location>
        <begin position="23"/>
        <end position="304"/>
    </location>
</feature>
<feature type="non-terminal residue" evidence="3">
    <location>
        <position position="304"/>
    </location>
</feature>
<name>A0A2H0YSZ0_9BACT</name>
<dbReference type="Proteomes" id="UP000228711">
    <property type="component" value="Unassembled WGS sequence"/>
</dbReference>
<evidence type="ECO:0008006" key="5">
    <source>
        <dbReference type="Google" id="ProtNLM"/>
    </source>
</evidence>
<dbReference type="InterPro" id="IPR012507">
    <property type="entry name" value="YibE_F"/>
</dbReference>
<keyword evidence="1" id="KW-0812">Transmembrane</keyword>
<feature type="transmembrane region" description="Helical" evidence="1">
    <location>
        <begin position="100"/>
        <end position="118"/>
    </location>
</feature>
<organism evidence="3 4">
    <name type="scientific">Candidatus Kerfeldbacteria bacterium CG08_land_8_20_14_0_20_42_7</name>
    <dbReference type="NCBI Taxonomy" id="2014245"/>
    <lineage>
        <taxon>Bacteria</taxon>
        <taxon>Candidatus Kerfeldiibacteriota</taxon>
    </lineage>
</organism>
<keyword evidence="1" id="KW-0472">Membrane</keyword>
<evidence type="ECO:0000313" key="3">
    <source>
        <dbReference type="EMBL" id="PIS41621.1"/>
    </source>
</evidence>
<feature type="transmembrane region" description="Helical" evidence="1">
    <location>
        <begin position="280"/>
        <end position="302"/>
    </location>
</feature>
<feature type="transmembrane region" description="Helical" evidence="1">
    <location>
        <begin position="125"/>
        <end position="143"/>
    </location>
</feature>
<sequence length="304" mass="32259">MKRILIFAFAVSLFFPPATLHAEDFHTTGVIREFDILEQDGFTEEVATVELADGRVVEAMYGAAETESGLSNLFSVGQKVVVVELDSETGDTLFVITDPYRIPAIIGVVIGFFVLIFVIGKMRGVTSLLGLVLSIAIIVFFIVPKIADGASPLVVALIGATLIAVLSITTAHGFSRRTMVALSATLCTLMIATILSSIAVNVTHLFGLGNEDAYILQFGQFSQINFEGLLLAGIIIGALGVLDDVTTAQVAAVDEIHKANPALSKKDLLQRSFSVGKEHLTSMVNTLALAYAGASLPLLLAFSV</sequence>
<evidence type="ECO:0000256" key="2">
    <source>
        <dbReference type="SAM" id="SignalP"/>
    </source>
</evidence>
<reference evidence="4" key="1">
    <citation type="submission" date="2017-09" db="EMBL/GenBank/DDBJ databases">
        <title>Depth-based differentiation of microbial function through sediment-hosted aquifers and enrichment of novel symbionts in the deep terrestrial subsurface.</title>
        <authorList>
            <person name="Probst A.J."/>
            <person name="Ladd B."/>
            <person name="Jarett J.K."/>
            <person name="Geller-Mcgrath D.E."/>
            <person name="Sieber C.M.K."/>
            <person name="Emerson J.B."/>
            <person name="Anantharaman K."/>
            <person name="Thomas B.C."/>
            <person name="Malmstrom R."/>
            <person name="Stieglmeier M."/>
            <person name="Klingl A."/>
            <person name="Woyke T."/>
            <person name="Ryan C.M."/>
            <person name="Banfield J.F."/>
        </authorList>
    </citation>
    <scope>NUCLEOTIDE SEQUENCE [LARGE SCALE GENOMIC DNA]</scope>
</reference>
<dbReference type="Pfam" id="PF07907">
    <property type="entry name" value="YibE_F"/>
    <property type="match status" value="1"/>
</dbReference>
<evidence type="ECO:0000313" key="4">
    <source>
        <dbReference type="Proteomes" id="UP000228711"/>
    </source>
</evidence>
<gene>
    <name evidence="3" type="ORF">COT25_02010</name>
</gene>
<feature type="transmembrane region" description="Helical" evidence="1">
    <location>
        <begin position="149"/>
        <end position="168"/>
    </location>
</feature>
<keyword evidence="1" id="KW-1133">Transmembrane helix</keyword>
<evidence type="ECO:0000256" key="1">
    <source>
        <dbReference type="SAM" id="Phobius"/>
    </source>
</evidence>
<feature type="transmembrane region" description="Helical" evidence="1">
    <location>
        <begin position="180"/>
        <end position="204"/>
    </location>
</feature>
<proteinExistence type="predicted"/>